<keyword evidence="2" id="KW-0812">Transmembrane</keyword>
<accession>A0AA37ULS9</accession>
<evidence type="ECO:0000313" key="4">
    <source>
        <dbReference type="Proteomes" id="UP001157160"/>
    </source>
</evidence>
<evidence type="ECO:0000313" key="3">
    <source>
        <dbReference type="EMBL" id="GMA27366.1"/>
    </source>
</evidence>
<dbReference type="AlphaFoldDB" id="A0AA37ULS9"/>
<name>A0AA37ULS9_9MICO</name>
<comment type="caution">
    <text evidence="3">The sequence shown here is derived from an EMBL/GenBank/DDBJ whole genome shotgun (WGS) entry which is preliminary data.</text>
</comment>
<gene>
    <name evidence="3" type="ORF">GCM10025874_06190</name>
</gene>
<keyword evidence="2" id="KW-1133">Transmembrane helix</keyword>
<feature type="compositionally biased region" description="Low complexity" evidence="1">
    <location>
        <begin position="154"/>
        <end position="163"/>
    </location>
</feature>
<dbReference type="EMBL" id="BSUL01000001">
    <property type="protein sequence ID" value="GMA27366.1"/>
    <property type="molecule type" value="Genomic_DNA"/>
</dbReference>
<feature type="transmembrane region" description="Helical" evidence="2">
    <location>
        <begin position="12"/>
        <end position="39"/>
    </location>
</feature>
<keyword evidence="2" id="KW-0472">Membrane</keyword>
<evidence type="ECO:0000256" key="1">
    <source>
        <dbReference type="SAM" id="MobiDB-lite"/>
    </source>
</evidence>
<evidence type="ECO:0000256" key="2">
    <source>
        <dbReference type="SAM" id="Phobius"/>
    </source>
</evidence>
<proteinExistence type="predicted"/>
<reference evidence="3 4" key="1">
    <citation type="journal article" date="2014" name="Int. J. Syst. Evol. Microbiol.">
        <title>Complete genome sequence of Corynebacterium casei LMG S-19264T (=DSM 44701T), isolated from a smear-ripened cheese.</title>
        <authorList>
            <consortium name="US DOE Joint Genome Institute (JGI-PGF)"/>
            <person name="Walter F."/>
            <person name="Albersmeier A."/>
            <person name="Kalinowski J."/>
            <person name="Ruckert C."/>
        </authorList>
    </citation>
    <scope>NUCLEOTIDE SEQUENCE [LARGE SCALE GENOMIC DNA]</scope>
    <source>
        <strain evidence="3 4">NBRC 112289</strain>
    </source>
</reference>
<feature type="region of interest" description="Disordered" evidence="1">
    <location>
        <begin position="153"/>
        <end position="181"/>
    </location>
</feature>
<feature type="transmembrane region" description="Helical" evidence="2">
    <location>
        <begin position="45"/>
        <end position="62"/>
    </location>
</feature>
<sequence length="187" mass="18851">MRPSGPVSSAGATLQLAALVVPAVVAAGGVLVVLAVVVVAADADAGASAIGAIAIAAAAARAPRCRMIMVRIPFVVRCAVVAHLLVLVESRTSVASERDEATEVRNSTRWERCGGGEEKGRDARRAGVPGAEAVAWGARQPGCEAGRGIEQLEVPGPARPAVRGGPGGPPRGGRQSCANRVTVMVLP</sequence>
<protein>
    <submittedName>
        <fullName evidence="3">Uncharacterized protein</fullName>
    </submittedName>
</protein>
<keyword evidence="4" id="KW-1185">Reference proteome</keyword>
<organism evidence="3 4">
    <name type="scientific">Arenivirga flava</name>
    <dbReference type="NCBI Taxonomy" id="1930060"/>
    <lineage>
        <taxon>Bacteria</taxon>
        <taxon>Bacillati</taxon>
        <taxon>Actinomycetota</taxon>
        <taxon>Actinomycetes</taxon>
        <taxon>Micrococcales</taxon>
        <taxon>Microbacteriaceae</taxon>
        <taxon>Arenivirga</taxon>
    </lineage>
</organism>
<dbReference type="Proteomes" id="UP001157160">
    <property type="component" value="Unassembled WGS sequence"/>
</dbReference>